<dbReference type="AlphaFoldDB" id="A0A1Q3DWD9"/>
<evidence type="ECO:0000256" key="1">
    <source>
        <dbReference type="SAM" id="MobiDB-lite"/>
    </source>
</evidence>
<proteinExistence type="predicted"/>
<feature type="region of interest" description="Disordered" evidence="1">
    <location>
        <begin position="622"/>
        <end position="642"/>
    </location>
</feature>
<gene>
    <name evidence="2" type="ORF">LENED_000759</name>
</gene>
<organism evidence="2 3">
    <name type="scientific">Lentinula edodes</name>
    <name type="common">Shiitake mushroom</name>
    <name type="synonym">Lentinus edodes</name>
    <dbReference type="NCBI Taxonomy" id="5353"/>
    <lineage>
        <taxon>Eukaryota</taxon>
        <taxon>Fungi</taxon>
        <taxon>Dikarya</taxon>
        <taxon>Basidiomycota</taxon>
        <taxon>Agaricomycotina</taxon>
        <taxon>Agaricomycetes</taxon>
        <taxon>Agaricomycetidae</taxon>
        <taxon>Agaricales</taxon>
        <taxon>Marasmiineae</taxon>
        <taxon>Omphalotaceae</taxon>
        <taxon>Lentinula</taxon>
    </lineage>
</organism>
<dbReference type="Proteomes" id="UP000188533">
    <property type="component" value="Unassembled WGS sequence"/>
</dbReference>
<evidence type="ECO:0000313" key="3">
    <source>
        <dbReference type="Proteomes" id="UP000188533"/>
    </source>
</evidence>
<keyword evidence="3" id="KW-1185">Reference proteome</keyword>
<feature type="compositionally biased region" description="Basic and acidic residues" evidence="1">
    <location>
        <begin position="518"/>
        <end position="540"/>
    </location>
</feature>
<comment type="caution">
    <text evidence="2">The sequence shown here is derived from an EMBL/GenBank/DDBJ whole genome shotgun (WGS) entry which is preliminary data.</text>
</comment>
<feature type="compositionally biased region" description="Basic and acidic residues" evidence="1">
    <location>
        <begin position="626"/>
        <end position="642"/>
    </location>
</feature>
<evidence type="ECO:0000313" key="2">
    <source>
        <dbReference type="EMBL" id="GAV99314.1"/>
    </source>
</evidence>
<name>A0A1Q3DWD9_LENED</name>
<reference evidence="2 3" key="2">
    <citation type="submission" date="2017-02" db="EMBL/GenBank/DDBJ databases">
        <title>A genome survey and senescence transcriptome analysis in Lentinula edodes.</title>
        <authorList>
            <person name="Sakamoto Y."/>
            <person name="Nakade K."/>
            <person name="Sato S."/>
            <person name="Yoshida Y."/>
            <person name="Miyazaki K."/>
            <person name="Natsume S."/>
            <person name="Konno N."/>
        </authorList>
    </citation>
    <scope>NUCLEOTIDE SEQUENCE [LARGE SCALE GENOMIC DNA]</scope>
    <source>
        <strain evidence="2 3">NBRC 111202</strain>
    </source>
</reference>
<reference evidence="2 3" key="1">
    <citation type="submission" date="2016-08" db="EMBL/GenBank/DDBJ databases">
        <authorList>
            <consortium name="Lentinula edodes genome sequencing consortium"/>
            <person name="Sakamoto Y."/>
            <person name="Nakade K."/>
            <person name="Sato S."/>
            <person name="Yoshida Y."/>
            <person name="Miyazaki K."/>
            <person name="Natsume S."/>
            <person name="Konno N."/>
        </authorList>
    </citation>
    <scope>NUCLEOTIDE SEQUENCE [LARGE SCALE GENOMIC DNA]</scope>
    <source>
        <strain evidence="2 3">NBRC 111202</strain>
    </source>
</reference>
<feature type="region of interest" description="Disordered" evidence="1">
    <location>
        <begin position="475"/>
        <end position="594"/>
    </location>
</feature>
<feature type="compositionally biased region" description="Low complexity" evidence="1">
    <location>
        <begin position="547"/>
        <end position="558"/>
    </location>
</feature>
<dbReference type="InterPro" id="IPR052980">
    <property type="entry name" value="Crinkler_effector"/>
</dbReference>
<protein>
    <submittedName>
        <fullName evidence="2">Uncharacterized protein</fullName>
    </submittedName>
</protein>
<dbReference type="PANTHER" id="PTHR33129:SF1">
    <property type="entry name" value="ATP-BINDING PROTEIN"/>
    <property type="match status" value="1"/>
</dbReference>
<dbReference type="EMBL" id="BDGU01000013">
    <property type="protein sequence ID" value="GAV99314.1"/>
    <property type="molecule type" value="Genomic_DNA"/>
</dbReference>
<sequence length="731" mass="82096">MSSPTPPNFSAVSIEDQVGRDKILPVRQTVDCDGYQEPVWVTAGYSDDTPILVRAEYHNGLKAILEWRTNCLRAGLSMQILINRDSHFEENLAKDLPYPSPFQGDQEPPKSKMWLSVVGMPGIGKSHFLLYIWNLRRAGKLPTLYIAGKTDIRLFVNGQEYSGTTAMWRVPLYDRHLSGGWCLIDSNEEQDPLPRNLLESSLFVIQAASPREKHFSDRKKRSGIKGYYYMKEWTVKELLLGRHFQSFEQSPNYLKYFFALLGGSAREAFSSVFLSPDDCYQKMKEDLQNLEDSKLRDIWSSKFNAHTMTNSIEEGISHKFFSVFPYDDDIRSKAAVQTPSDKILDMIITEYDRRFHQKKVDIFSQYLIAAGVGSRSMAAELYDTHFHEYLLRLVNAGLGGLEWLTTHGIEEIHYVYVSPAAVEHATVVLPGDVPDDLIYPTASSGTLQFRSVSHISKEQQFEYSTLYTGDGQPVQVLTPRRGQPPVVAPARGRSTTRIESPILQAIARRTGKQPQRRAASESPRDLPPHFDLDAGDHNDQDPPVNPNDPGANNHNPDNNDLDDDSGGLPRGEPGDPSGPGGPGGPRSPNSPDIPNEQRAMLELLSGFKGSIETLGTVLAALGRPSDSSESKSKVKEPEVFDGSDPRKLKTFFVNLALVFNDRPKYFTRPTEGEYHPFLSFGVYDAQGEAKDSLGNLKMKETENIRKYNIRFNTLLQYQLGFCALKWAMDEA</sequence>
<accession>A0A1Q3DWD9</accession>
<dbReference type="PANTHER" id="PTHR33129">
    <property type="entry name" value="PROTEIN KINASE DOMAIN-CONTAINING PROTEIN-RELATED"/>
    <property type="match status" value="1"/>
</dbReference>